<dbReference type="SUPFAM" id="SSF54565">
    <property type="entry name" value="Ribosomal protein S16"/>
    <property type="match status" value="1"/>
</dbReference>
<accession>A0A1G2PT30</accession>
<evidence type="ECO:0000313" key="5">
    <source>
        <dbReference type="EMBL" id="OHA50752.1"/>
    </source>
</evidence>
<dbReference type="InterPro" id="IPR023803">
    <property type="entry name" value="Ribosomal_bS16_dom_sf"/>
</dbReference>
<evidence type="ECO:0000256" key="1">
    <source>
        <dbReference type="ARBA" id="ARBA00022980"/>
    </source>
</evidence>
<dbReference type="PANTHER" id="PTHR12919">
    <property type="entry name" value="30S RIBOSOMAL PROTEIN S16"/>
    <property type="match status" value="1"/>
</dbReference>
<dbReference type="GO" id="GO:0003735">
    <property type="term" value="F:structural constituent of ribosome"/>
    <property type="evidence" value="ECO:0007669"/>
    <property type="project" value="InterPro"/>
</dbReference>
<dbReference type="Gene3D" id="3.30.1320.10">
    <property type="match status" value="1"/>
</dbReference>
<dbReference type="GO" id="GO:0005737">
    <property type="term" value="C:cytoplasm"/>
    <property type="evidence" value="ECO:0007669"/>
    <property type="project" value="UniProtKB-ARBA"/>
</dbReference>
<dbReference type="HAMAP" id="MF_00385">
    <property type="entry name" value="Ribosomal_bS16"/>
    <property type="match status" value="1"/>
</dbReference>
<comment type="similarity">
    <text evidence="3">Belongs to the bacterial ribosomal protein bS16 family.</text>
</comment>
<evidence type="ECO:0000313" key="6">
    <source>
        <dbReference type="Proteomes" id="UP000176951"/>
    </source>
</evidence>
<feature type="region of interest" description="Disordered" evidence="4">
    <location>
        <begin position="118"/>
        <end position="151"/>
    </location>
</feature>
<reference evidence="5 6" key="1">
    <citation type="journal article" date="2016" name="Nat. Commun.">
        <title>Thousands of microbial genomes shed light on interconnected biogeochemical processes in an aquifer system.</title>
        <authorList>
            <person name="Anantharaman K."/>
            <person name="Brown C.T."/>
            <person name="Hug L.A."/>
            <person name="Sharon I."/>
            <person name="Castelle C.J."/>
            <person name="Probst A.J."/>
            <person name="Thomas B.C."/>
            <person name="Singh A."/>
            <person name="Wilkins M.J."/>
            <person name="Karaoz U."/>
            <person name="Brodie E.L."/>
            <person name="Williams K.H."/>
            <person name="Hubbard S.S."/>
            <person name="Banfield J.F."/>
        </authorList>
    </citation>
    <scope>NUCLEOTIDE SEQUENCE [LARGE SCALE GENOMIC DNA]</scope>
</reference>
<protein>
    <recommendedName>
        <fullName evidence="3">Small ribosomal subunit protein bS16</fullName>
    </recommendedName>
</protein>
<comment type="caution">
    <text evidence="5">The sequence shown here is derived from an EMBL/GenBank/DDBJ whole genome shotgun (WGS) entry which is preliminary data.</text>
</comment>
<sequence length="151" mass="16774">MLIVRLQRVGRRNDPSFRVVVTEKKGPPRGKYMEKVGTYDVKRGNVAFDNERVLYWISQGAKPTPTVHNLLISSKVIEGKKIQNHKHAVPVKEAVVEAAAPAAQEVVVETPKVEVAEETQAEEVVSEEVPVEVEEIKAEPSAEEVKEEAQP</sequence>
<dbReference type="PANTHER" id="PTHR12919:SF20">
    <property type="entry name" value="SMALL RIBOSOMAL SUBUNIT PROTEIN BS16M"/>
    <property type="match status" value="1"/>
</dbReference>
<dbReference type="GO" id="GO:0015935">
    <property type="term" value="C:small ribosomal subunit"/>
    <property type="evidence" value="ECO:0007669"/>
    <property type="project" value="TreeGrafter"/>
</dbReference>
<keyword evidence="1 3" id="KW-0689">Ribosomal protein</keyword>
<evidence type="ECO:0000256" key="3">
    <source>
        <dbReference type="HAMAP-Rule" id="MF_00385"/>
    </source>
</evidence>
<feature type="compositionally biased region" description="Acidic residues" evidence="4">
    <location>
        <begin position="118"/>
        <end position="133"/>
    </location>
</feature>
<dbReference type="NCBIfam" id="TIGR00002">
    <property type="entry name" value="S16"/>
    <property type="match status" value="1"/>
</dbReference>
<proteinExistence type="inferred from homology"/>
<gene>
    <name evidence="3" type="primary">rpsP</name>
    <name evidence="5" type="ORF">A3A97_01520</name>
</gene>
<keyword evidence="2 3" id="KW-0687">Ribonucleoprotein</keyword>
<dbReference type="AlphaFoldDB" id="A0A1G2PT30"/>
<evidence type="ECO:0000256" key="2">
    <source>
        <dbReference type="ARBA" id="ARBA00023274"/>
    </source>
</evidence>
<dbReference type="GO" id="GO:0006412">
    <property type="term" value="P:translation"/>
    <property type="evidence" value="ECO:0007669"/>
    <property type="project" value="UniProtKB-UniRule"/>
</dbReference>
<dbReference type="Proteomes" id="UP000176951">
    <property type="component" value="Unassembled WGS sequence"/>
</dbReference>
<dbReference type="Pfam" id="PF00886">
    <property type="entry name" value="Ribosomal_S16"/>
    <property type="match status" value="1"/>
</dbReference>
<feature type="compositionally biased region" description="Basic and acidic residues" evidence="4">
    <location>
        <begin position="134"/>
        <end position="151"/>
    </location>
</feature>
<dbReference type="EMBL" id="MHSW01000029">
    <property type="protein sequence ID" value="OHA50752.1"/>
    <property type="molecule type" value="Genomic_DNA"/>
</dbReference>
<organism evidence="5 6">
    <name type="scientific">Candidatus Terrybacteria bacterium RIFCSPLOWO2_01_FULL_40_23</name>
    <dbReference type="NCBI Taxonomy" id="1802366"/>
    <lineage>
        <taxon>Bacteria</taxon>
        <taxon>Candidatus Terryibacteriota</taxon>
    </lineage>
</organism>
<name>A0A1G2PT30_9BACT</name>
<evidence type="ECO:0000256" key="4">
    <source>
        <dbReference type="SAM" id="MobiDB-lite"/>
    </source>
</evidence>
<dbReference type="InterPro" id="IPR000307">
    <property type="entry name" value="Ribosomal_bS16"/>
</dbReference>